<evidence type="ECO:0000313" key="2">
    <source>
        <dbReference type="Proteomes" id="UP000597762"/>
    </source>
</evidence>
<proteinExistence type="predicted"/>
<name>A0A812C648_ACAPH</name>
<reference evidence="1" key="1">
    <citation type="submission" date="2021-01" db="EMBL/GenBank/DDBJ databases">
        <authorList>
            <person name="Li R."/>
            <person name="Bekaert M."/>
        </authorList>
    </citation>
    <scope>NUCLEOTIDE SEQUENCE</scope>
    <source>
        <strain evidence="1">Farmed</strain>
    </source>
</reference>
<dbReference type="EMBL" id="CAHIKZ030001112">
    <property type="protein sequence ID" value="CAE1253265.1"/>
    <property type="molecule type" value="Genomic_DNA"/>
</dbReference>
<gene>
    <name evidence="1" type="ORF">SPHA_28346</name>
</gene>
<evidence type="ECO:0000313" key="1">
    <source>
        <dbReference type="EMBL" id="CAE1253265.1"/>
    </source>
</evidence>
<keyword evidence="2" id="KW-1185">Reference proteome</keyword>
<dbReference type="AlphaFoldDB" id="A0A812C648"/>
<sequence length="162" mass="18159">MLFKKSFIFFTLSFSTLSFSFSLSLSLSPSLSLSISLSVTRSVSLCVPLIFLHSYFHLVPSACYCIIQANTWFKSPLASFFTVVFAKTSFHDEDLSLSFNSSPTSSGTLHIVIRFSQSTAAALFILQSIMEYISILEVYVQFTYSYTKSVSKIRPCELIISE</sequence>
<organism evidence="1 2">
    <name type="scientific">Acanthosepion pharaonis</name>
    <name type="common">Pharaoh cuttlefish</name>
    <name type="synonym">Sepia pharaonis</name>
    <dbReference type="NCBI Taxonomy" id="158019"/>
    <lineage>
        <taxon>Eukaryota</taxon>
        <taxon>Metazoa</taxon>
        <taxon>Spiralia</taxon>
        <taxon>Lophotrochozoa</taxon>
        <taxon>Mollusca</taxon>
        <taxon>Cephalopoda</taxon>
        <taxon>Coleoidea</taxon>
        <taxon>Decapodiformes</taxon>
        <taxon>Sepiida</taxon>
        <taxon>Sepiina</taxon>
        <taxon>Sepiidae</taxon>
        <taxon>Acanthosepion</taxon>
    </lineage>
</organism>
<protein>
    <submittedName>
        <fullName evidence="1">Uncharacterized protein</fullName>
    </submittedName>
</protein>
<dbReference type="Proteomes" id="UP000597762">
    <property type="component" value="Unassembled WGS sequence"/>
</dbReference>
<accession>A0A812C648</accession>
<comment type="caution">
    <text evidence="1">The sequence shown here is derived from an EMBL/GenBank/DDBJ whole genome shotgun (WGS) entry which is preliminary data.</text>
</comment>